<keyword evidence="1" id="KW-0479">Metal-binding</keyword>
<keyword evidence="3" id="KW-1185">Reference proteome</keyword>
<evidence type="ECO:0000313" key="3">
    <source>
        <dbReference type="Proteomes" id="UP000221080"/>
    </source>
</evidence>
<feature type="region of interest" description="Disordered" evidence="2">
    <location>
        <begin position="243"/>
        <end position="296"/>
    </location>
</feature>
<dbReference type="OrthoDB" id="26387at2759"/>
<reference evidence="4" key="2">
    <citation type="submission" date="2025-08" db="UniProtKB">
        <authorList>
            <consortium name="RefSeq"/>
        </authorList>
    </citation>
    <scope>IDENTIFICATION</scope>
    <source>
        <tissue evidence="4">Blood</tissue>
    </source>
</reference>
<keyword evidence="1" id="KW-0862">Zinc</keyword>
<dbReference type="RefSeq" id="XP_053540405.1">
    <property type="nucleotide sequence ID" value="XM_053684430.1"/>
</dbReference>
<dbReference type="PANTHER" id="PTHR21497:SF28">
    <property type="entry name" value="E3 UBIQUITIN-PROTEIN LIGASE UBR2"/>
    <property type="match status" value="1"/>
</dbReference>
<dbReference type="GO" id="GO:0000151">
    <property type="term" value="C:ubiquitin ligase complex"/>
    <property type="evidence" value="ECO:0007669"/>
    <property type="project" value="TreeGrafter"/>
</dbReference>
<keyword evidence="1" id="KW-0863">Zinc-finger</keyword>
<dbReference type="GO" id="GO:0016567">
    <property type="term" value="P:protein ubiquitination"/>
    <property type="evidence" value="ECO:0007669"/>
    <property type="project" value="UniProtKB-UniRule"/>
</dbReference>
<keyword evidence="1" id="KW-0833">Ubl conjugation pathway</keyword>
<dbReference type="GeneID" id="108262629"/>
<dbReference type="PANTHER" id="PTHR21497">
    <property type="entry name" value="UBIQUITIN LIGASE E3 ALPHA-RELATED"/>
    <property type="match status" value="1"/>
</dbReference>
<dbReference type="InterPro" id="IPR039164">
    <property type="entry name" value="UBR1-like"/>
</dbReference>
<dbReference type="AlphaFoldDB" id="A0A9F7RGX2"/>
<dbReference type="Proteomes" id="UP000221080">
    <property type="component" value="Chromosome 12"/>
</dbReference>
<dbReference type="KEGG" id="ipu:108262629"/>
<dbReference type="EC" id="2.3.2.27" evidence="1"/>
<evidence type="ECO:0000256" key="2">
    <source>
        <dbReference type="SAM" id="MobiDB-lite"/>
    </source>
</evidence>
<dbReference type="GO" id="GO:0008270">
    <property type="term" value="F:zinc ion binding"/>
    <property type="evidence" value="ECO:0007669"/>
    <property type="project" value="UniProtKB-UniRule"/>
</dbReference>
<comment type="catalytic activity">
    <reaction evidence="1">
        <text>S-ubiquitinyl-[E2 ubiquitin-conjugating enzyme]-L-cysteine + [acceptor protein]-L-lysine = [E2 ubiquitin-conjugating enzyme]-L-cysteine + N(6)-ubiquitinyl-[acceptor protein]-L-lysine.</text>
        <dbReference type="EC" id="2.3.2.27"/>
    </reaction>
</comment>
<dbReference type="GO" id="GO:0061630">
    <property type="term" value="F:ubiquitin protein ligase activity"/>
    <property type="evidence" value="ECO:0007669"/>
    <property type="project" value="UniProtKB-UniRule"/>
</dbReference>
<comment type="similarity">
    <text evidence="1">Belongs to the E3 ubiquitin-protein ligase UBR1-like family.</text>
</comment>
<gene>
    <name evidence="4" type="primary">LOC108262629</name>
</gene>
<evidence type="ECO:0000256" key="1">
    <source>
        <dbReference type="RuleBase" id="RU366018"/>
    </source>
</evidence>
<dbReference type="GO" id="GO:0071596">
    <property type="term" value="P:ubiquitin-dependent protein catabolic process via the N-end rule pathway"/>
    <property type="evidence" value="ECO:0007669"/>
    <property type="project" value="UniProtKB-UniRule"/>
</dbReference>
<evidence type="ECO:0000313" key="4">
    <source>
        <dbReference type="RefSeq" id="XP_053540405.1"/>
    </source>
</evidence>
<comment type="pathway">
    <text evidence="1">Protein modification; protein ubiquitination.</text>
</comment>
<comment type="function">
    <text evidence="1">Ubiquitin ligase protein which is a component of the N-end rule pathway. Recognizes and binds to proteins bearing specific N-terminal residues that are destabilizing according to the N-end rule, leading to their ubiquitination and subsequent degradation.</text>
</comment>
<feature type="compositionally biased region" description="Polar residues" evidence="2">
    <location>
        <begin position="251"/>
        <end position="269"/>
    </location>
</feature>
<sequence length="381" mass="42080">MSREDPRPFLAISCPSSCDSALVCVGPRRWRARGGERRQMEMCILCHEAQEILPDGAVMVLAAFVQRSPVMSKNRKRPPHNPESCDPLFMHPDLSFGTHTGSCGHIMHSHCWQRSLNINDANREEKYNRTKDQQSEAADRQDGYLGRQDATNDYAMLRQQEEESRYKGEFVFSTETQPGTDRVTSELEPELHEVGSPAELQQRVSGEALAPGFGVRVPVKSQVPKVPAKPRVPEVQIKPRVPEFTFRPTDPNDQMPLTPSQAPLTPQSADTHRQAPLTPQSANTHRQAPPMPQSADTVHIVTSEPQPPRSAEVVAQTPRSAEVVAQPACSMATSVPPSASRRPTLLALAARGTSLGLPVQLGTSRRFHALPRKYLSLPVPL</sequence>
<accession>A0A9F7RGX2</accession>
<reference evidence="3" key="1">
    <citation type="journal article" date="2016" name="Nat. Commun.">
        <title>The channel catfish genome sequence provides insights into the evolution of scale formation in teleosts.</title>
        <authorList>
            <person name="Liu Z."/>
            <person name="Liu S."/>
            <person name="Yao J."/>
            <person name="Bao L."/>
            <person name="Zhang J."/>
            <person name="Li Y."/>
            <person name="Jiang C."/>
            <person name="Sun L."/>
            <person name="Wang R."/>
            <person name="Zhang Y."/>
            <person name="Zhou T."/>
            <person name="Zeng Q."/>
            <person name="Fu Q."/>
            <person name="Gao S."/>
            <person name="Li N."/>
            <person name="Koren S."/>
            <person name="Jiang Y."/>
            <person name="Zimin A."/>
            <person name="Xu P."/>
            <person name="Phillippy A.M."/>
            <person name="Geng X."/>
            <person name="Song L."/>
            <person name="Sun F."/>
            <person name="Li C."/>
            <person name="Wang X."/>
            <person name="Chen A."/>
            <person name="Jin Y."/>
            <person name="Yuan Z."/>
            <person name="Yang Y."/>
            <person name="Tan S."/>
            <person name="Peatman E."/>
            <person name="Lu J."/>
            <person name="Qin Z."/>
            <person name="Dunham R."/>
            <person name="Li Z."/>
            <person name="Sonstegard T."/>
            <person name="Feng J."/>
            <person name="Danzmann R.G."/>
            <person name="Schroeder S."/>
            <person name="Scheffler B."/>
            <person name="Duke M.V."/>
            <person name="Ballard L."/>
            <person name="Kucuktas H."/>
            <person name="Kaltenboeck L."/>
            <person name="Liu H."/>
            <person name="Armbruster J."/>
            <person name="Xie Y."/>
            <person name="Kirby M.L."/>
            <person name="Tian Y."/>
            <person name="Flanagan M.E."/>
            <person name="Mu W."/>
            <person name="Waldbieser G.C."/>
        </authorList>
    </citation>
    <scope>NUCLEOTIDE SEQUENCE [LARGE SCALE GENOMIC DNA]</scope>
    <source>
        <strain evidence="3">SDA103</strain>
    </source>
</reference>
<proteinExistence type="inferred from homology"/>
<feature type="compositionally biased region" description="Polar residues" evidence="2">
    <location>
        <begin position="277"/>
        <end position="286"/>
    </location>
</feature>
<protein>
    <recommendedName>
        <fullName evidence="1">E3 ubiquitin-protein ligase</fullName>
        <ecNumber evidence="1">2.3.2.27</ecNumber>
    </recommendedName>
</protein>
<keyword evidence="1" id="KW-0808">Transferase</keyword>
<name>A0A9F7RGX2_ICTPU</name>
<dbReference type="GO" id="GO:0005737">
    <property type="term" value="C:cytoplasm"/>
    <property type="evidence" value="ECO:0007669"/>
    <property type="project" value="TreeGrafter"/>
</dbReference>
<organism evidence="3 4">
    <name type="scientific">Ictalurus punctatus</name>
    <name type="common">Channel catfish</name>
    <name type="synonym">Silurus punctatus</name>
    <dbReference type="NCBI Taxonomy" id="7998"/>
    <lineage>
        <taxon>Eukaryota</taxon>
        <taxon>Metazoa</taxon>
        <taxon>Chordata</taxon>
        <taxon>Craniata</taxon>
        <taxon>Vertebrata</taxon>
        <taxon>Euteleostomi</taxon>
        <taxon>Actinopterygii</taxon>
        <taxon>Neopterygii</taxon>
        <taxon>Teleostei</taxon>
        <taxon>Ostariophysi</taxon>
        <taxon>Siluriformes</taxon>
        <taxon>Ictaluridae</taxon>
        <taxon>Ictalurus</taxon>
    </lineage>
</organism>